<evidence type="ECO:0000313" key="2">
    <source>
        <dbReference type="Proteomes" id="UP000243579"/>
    </source>
</evidence>
<protein>
    <submittedName>
        <fullName evidence="1">Phosphoglycerate mutase family protein</fullName>
    </submittedName>
</protein>
<dbReference type="SUPFAM" id="SSF53254">
    <property type="entry name" value="Phosphoglycerate mutase-like"/>
    <property type="match status" value="1"/>
</dbReference>
<comment type="caution">
    <text evidence="1">The sequence shown here is derived from an EMBL/GenBank/DDBJ whole genome shotgun (WGS) entry which is preliminary data.</text>
</comment>
<dbReference type="Proteomes" id="UP000243579">
    <property type="component" value="Unassembled WGS sequence"/>
</dbReference>
<sequence length="229" mass="25500">MDKTIYFVRHGESTFNEWRTRSILTFSWIFVKDPMIIDAPLSRKGEQQVASLHQEILDKKLHETVELIITSPLTRAIQTTLGGFEGSAAPVQVHACCREMLDTACDIGRQPAGTADPGAMRNLNGSDLAAAFGALDFTGLQDYWWLPEMPAALPQPPTTAKDVAPLRETTVDVDRRIRQLLALLRDLPQRHIAVVCHSSFIKRATKATRKLANCEIHAIALRDLEALHP</sequence>
<dbReference type="Pfam" id="PF00300">
    <property type="entry name" value="His_Phos_1"/>
    <property type="match status" value="1"/>
</dbReference>
<dbReference type="OrthoDB" id="496981at2759"/>
<dbReference type="GO" id="GO:0016791">
    <property type="term" value="F:phosphatase activity"/>
    <property type="evidence" value="ECO:0007669"/>
    <property type="project" value="TreeGrafter"/>
</dbReference>
<dbReference type="SMART" id="SM00855">
    <property type="entry name" value="PGAM"/>
    <property type="match status" value="1"/>
</dbReference>
<accession>A0A1V9ZN66</accession>
<dbReference type="InterPro" id="IPR013078">
    <property type="entry name" value="His_Pase_superF_clade-1"/>
</dbReference>
<dbReference type="CDD" id="cd07067">
    <property type="entry name" value="HP_PGM_like"/>
    <property type="match status" value="1"/>
</dbReference>
<dbReference type="PANTHER" id="PTHR48100">
    <property type="entry name" value="BROAD-SPECIFICITY PHOSPHATASE YOR283W-RELATED"/>
    <property type="match status" value="1"/>
</dbReference>
<dbReference type="InterPro" id="IPR050275">
    <property type="entry name" value="PGM_Phosphatase"/>
</dbReference>
<gene>
    <name evidence="1" type="ORF">ACHHYP_06242</name>
</gene>
<name>A0A1V9ZN66_ACHHY</name>
<dbReference type="EMBL" id="JNBR01000064">
    <property type="protein sequence ID" value="OQR99427.1"/>
    <property type="molecule type" value="Genomic_DNA"/>
</dbReference>
<dbReference type="PANTHER" id="PTHR48100:SF61">
    <property type="entry name" value="PHOSPHOGLYCERATE MUTASE"/>
    <property type="match status" value="1"/>
</dbReference>
<keyword evidence="2" id="KW-1185">Reference proteome</keyword>
<evidence type="ECO:0000313" key="1">
    <source>
        <dbReference type="EMBL" id="OQR99427.1"/>
    </source>
</evidence>
<reference evidence="1 2" key="1">
    <citation type="journal article" date="2014" name="Genome Biol. Evol.">
        <title>The secreted proteins of Achlya hypogyna and Thraustotheca clavata identify the ancestral oomycete secretome and reveal gene acquisitions by horizontal gene transfer.</title>
        <authorList>
            <person name="Misner I."/>
            <person name="Blouin N."/>
            <person name="Leonard G."/>
            <person name="Richards T.A."/>
            <person name="Lane C.E."/>
        </authorList>
    </citation>
    <scope>NUCLEOTIDE SEQUENCE [LARGE SCALE GENOMIC DNA]</scope>
    <source>
        <strain evidence="1 2">ATCC 48635</strain>
    </source>
</reference>
<organism evidence="1 2">
    <name type="scientific">Achlya hypogyna</name>
    <name type="common">Oomycete</name>
    <name type="synonym">Protoachlya hypogyna</name>
    <dbReference type="NCBI Taxonomy" id="1202772"/>
    <lineage>
        <taxon>Eukaryota</taxon>
        <taxon>Sar</taxon>
        <taxon>Stramenopiles</taxon>
        <taxon>Oomycota</taxon>
        <taxon>Saprolegniomycetes</taxon>
        <taxon>Saprolegniales</taxon>
        <taxon>Achlyaceae</taxon>
        <taxon>Achlya</taxon>
    </lineage>
</organism>
<dbReference type="Gene3D" id="3.40.50.1240">
    <property type="entry name" value="Phosphoglycerate mutase-like"/>
    <property type="match status" value="1"/>
</dbReference>
<dbReference type="GO" id="GO:0005737">
    <property type="term" value="C:cytoplasm"/>
    <property type="evidence" value="ECO:0007669"/>
    <property type="project" value="TreeGrafter"/>
</dbReference>
<dbReference type="InterPro" id="IPR029033">
    <property type="entry name" value="His_PPase_superfam"/>
</dbReference>
<proteinExistence type="predicted"/>
<dbReference type="AlphaFoldDB" id="A0A1V9ZN66"/>